<dbReference type="Gene3D" id="3.40.309.10">
    <property type="entry name" value="Aldehyde Dehydrogenase, Chain A, domain 2"/>
    <property type="match status" value="1"/>
</dbReference>
<dbReference type="Pfam" id="PF00171">
    <property type="entry name" value="Aldedh"/>
    <property type="match status" value="1"/>
</dbReference>
<dbReference type="GeneID" id="43598514"/>
<keyword evidence="4" id="KW-1185">Reference proteome</keyword>
<dbReference type="InterPro" id="IPR016161">
    <property type="entry name" value="Ald_DH/histidinol_DH"/>
</dbReference>
<dbReference type="GO" id="GO:0016620">
    <property type="term" value="F:oxidoreductase activity, acting on the aldehyde or oxo group of donors, NAD or NADP as acceptor"/>
    <property type="evidence" value="ECO:0007669"/>
    <property type="project" value="InterPro"/>
</dbReference>
<keyword evidence="1" id="KW-1133">Transmembrane helix</keyword>
<dbReference type="PANTHER" id="PTHR43111">
    <property type="entry name" value="ALDEHYDE DEHYDROGENASE B-RELATED"/>
    <property type="match status" value="1"/>
</dbReference>
<comment type="caution">
    <text evidence="3">The sequence shown here is derived from an EMBL/GenBank/DDBJ whole genome shotgun (WGS) entry which is preliminary data.</text>
</comment>
<accession>A0A370TLB1</accession>
<dbReference type="Proteomes" id="UP000254866">
    <property type="component" value="Unassembled WGS sequence"/>
</dbReference>
<dbReference type="InterPro" id="IPR016162">
    <property type="entry name" value="Ald_DH_N"/>
</dbReference>
<dbReference type="AlphaFoldDB" id="A0A370TLB1"/>
<keyword evidence="1" id="KW-0472">Membrane</keyword>
<dbReference type="SUPFAM" id="SSF53720">
    <property type="entry name" value="ALDH-like"/>
    <property type="match status" value="1"/>
</dbReference>
<name>A0A370TLB1_9HELO</name>
<dbReference type="PANTHER" id="PTHR43111:SF1">
    <property type="entry name" value="ALDEHYDE DEHYDROGENASE B-RELATED"/>
    <property type="match status" value="1"/>
</dbReference>
<dbReference type="InterPro" id="IPR015590">
    <property type="entry name" value="Aldehyde_DH_dom"/>
</dbReference>
<keyword evidence="1" id="KW-0812">Transmembrane</keyword>
<sequence length="501" mass="54580">MPSPSNRSLKGFPQLTAACIEGKPRSVRHRQHQFHRLHDALIAAGASIVEALQDDNSFLRREAVLEYSLALRELRSTYESVSLEAEIAAARAVEQARDSLHRKVGVGIVYIRPDRTRADVYGTLSPLCAALAAGNCIVVEMPNTTRRTTSILRRILLDSLDHDTFAVSDAVPPNEFLEQCVVVQQNGIDTDLPNIISTSAKRLVSPPLSSLNIFFVDRTADLERASRSVLEAKFAFKGTSSFAPAVVFVHEAVRSQFSDCLLQDVQAFAGLATAESGTVNKVDVKTAGGPSEFEGLISDPRGRIAFIKDLQNYKTLVKSEAQKQTNLLLYSATSMDDMIDSIADLTGNLLDTPSSAFIFARLPEAKYLANAVAADFTCVNTFPVELLVGPQFPRSMGVIADTKALPRYIREIFEESRPVILTPSSTSQMVESGLTLEQPGLRSQFLDWTELMQAPLRPTGQRLGKKKDFFAVAIGVGAGVVIGMPLLILTAFVGKVVIRGL</sequence>
<feature type="transmembrane region" description="Helical" evidence="1">
    <location>
        <begin position="469"/>
        <end position="493"/>
    </location>
</feature>
<feature type="domain" description="Aldehyde dehydrogenase" evidence="2">
    <location>
        <begin position="26"/>
        <end position="267"/>
    </location>
</feature>
<proteinExistence type="predicted"/>
<reference evidence="3 4" key="1">
    <citation type="journal article" date="2018" name="IMA Fungus">
        <title>IMA Genome-F 9: Draft genome sequence of Annulohypoxylon stygium, Aspergillus mulundensis, Berkeleyomyces basicola (syn. Thielaviopsis basicola), Ceratocystis smalleyi, two Cercospora beticola strains, Coleophoma cylindrospora, Fusarium fracticaudum, Phialophora cf. hyalina, and Morchella septimelata.</title>
        <authorList>
            <person name="Wingfield B.D."/>
            <person name="Bills G.F."/>
            <person name="Dong Y."/>
            <person name="Huang W."/>
            <person name="Nel W.J."/>
            <person name="Swalarsk-Parry B.S."/>
            <person name="Vaghefi N."/>
            <person name="Wilken P.M."/>
            <person name="An Z."/>
            <person name="de Beer Z.W."/>
            <person name="De Vos L."/>
            <person name="Chen L."/>
            <person name="Duong T.A."/>
            <person name="Gao Y."/>
            <person name="Hammerbacher A."/>
            <person name="Kikkert J.R."/>
            <person name="Li Y."/>
            <person name="Li H."/>
            <person name="Li K."/>
            <person name="Li Q."/>
            <person name="Liu X."/>
            <person name="Ma X."/>
            <person name="Naidoo K."/>
            <person name="Pethybridge S.J."/>
            <person name="Sun J."/>
            <person name="Steenkamp E.T."/>
            <person name="van der Nest M.A."/>
            <person name="van Wyk S."/>
            <person name="Wingfield M.J."/>
            <person name="Xiong C."/>
            <person name="Yue Q."/>
            <person name="Zhang X."/>
        </authorList>
    </citation>
    <scope>NUCLEOTIDE SEQUENCE [LARGE SCALE GENOMIC DNA]</scope>
    <source>
        <strain evidence="3 4">BP 5553</strain>
    </source>
</reference>
<organism evidence="3 4">
    <name type="scientific">Venustampulla echinocandica</name>
    <dbReference type="NCBI Taxonomy" id="2656787"/>
    <lineage>
        <taxon>Eukaryota</taxon>
        <taxon>Fungi</taxon>
        <taxon>Dikarya</taxon>
        <taxon>Ascomycota</taxon>
        <taxon>Pezizomycotina</taxon>
        <taxon>Leotiomycetes</taxon>
        <taxon>Helotiales</taxon>
        <taxon>Pleuroascaceae</taxon>
        <taxon>Venustampulla</taxon>
    </lineage>
</organism>
<protein>
    <recommendedName>
        <fullName evidence="2">Aldehyde dehydrogenase domain-containing protein</fullName>
    </recommendedName>
</protein>
<dbReference type="InterPro" id="IPR016163">
    <property type="entry name" value="Ald_DH_C"/>
</dbReference>
<dbReference type="EMBL" id="NPIC01000004">
    <property type="protein sequence ID" value="RDL36313.1"/>
    <property type="molecule type" value="Genomic_DNA"/>
</dbReference>
<dbReference type="Gene3D" id="3.40.605.10">
    <property type="entry name" value="Aldehyde Dehydrogenase, Chain A, domain 1"/>
    <property type="match status" value="1"/>
</dbReference>
<dbReference type="OrthoDB" id="5596991at2759"/>
<evidence type="ECO:0000256" key="1">
    <source>
        <dbReference type="SAM" id="Phobius"/>
    </source>
</evidence>
<gene>
    <name evidence="3" type="ORF">BP5553_05665</name>
</gene>
<evidence type="ECO:0000259" key="2">
    <source>
        <dbReference type="Pfam" id="PF00171"/>
    </source>
</evidence>
<evidence type="ECO:0000313" key="4">
    <source>
        <dbReference type="Proteomes" id="UP000254866"/>
    </source>
</evidence>
<evidence type="ECO:0000313" key="3">
    <source>
        <dbReference type="EMBL" id="RDL36313.1"/>
    </source>
</evidence>
<dbReference type="STRING" id="2656787.A0A370TLB1"/>
<dbReference type="RefSeq" id="XP_031868969.1">
    <property type="nucleotide sequence ID" value="XM_032014288.1"/>
</dbReference>